<dbReference type="InterPro" id="IPR011856">
    <property type="entry name" value="tRNA_endonuc-like_dom_sf"/>
</dbReference>
<comment type="caution">
    <text evidence="1">The sequence shown here is derived from an EMBL/GenBank/DDBJ whole genome shotgun (WGS) entry which is preliminary data.</text>
</comment>
<accession>A0A7W6H9V1</accession>
<gene>
    <name evidence="1" type="ORF">GGR03_000313</name>
</gene>
<dbReference type="RefSeq" id="WP_183205716.1">
    <property type="nucleotide sequence ID" value="NZ_JAAAMM010000001.1"/>
</dbReference>
<dbReference type="Gene3D" id="3.40.1350.10">
    <property type="match status" value="1"/>
</dbReference>
<dbReference type="EMBL" id="JACIEM010000001">
    <property type="protein sequence ID" value="MBB4001266.1"/>
    <property type="molecule type" value="Genomic_DNA"/>
</dbReference>
<evidence type="ECO:0000313" key="2">
    <source>
        <dbReference type="Proteomes" id="UP000588647"/>
    </source>
</evidence>
<organism evidence="1 2">
    <name type="scientific">Aurantimonas endophytica</name>
    <dbReference type="NCBI Taxonomy" id="1522175"/>
    <lineage>
        <taxon>Bacteria</taxon>
        <taxon>Pseudomonadati</taxon>
        <taxon>Pseudomonadota</taxon>
        <taxon>Alphaproteobacteria</taxon>
        <taxon>Hyphomicrobiales</taxon>
        <taxon>Aurantimonadaceae</taxon>
        <taxon>Aurantimonas</taxon>
    </lineage>
</organism>
<name>A0A7W6H9V1_9HYPH</name>
<reference evidence="1 2" key="1">
    <citation type="submission" date="2020-08" db="EMBL/GenBank/DDBJ databases">
        <title>Genomic Encyclopedia of Type Strains, Phase IV (KMG-IV): sequencing the most valuable type-strain genomes for metagenomic binning, comparative biology and taxonomic classification.</title>
        <authorList>
            <person name="Goeker M."/>
        </authorList>
    </citation>
    <scope>NUCLEOTIDE SEQUENCE [LARGE SCALE GENOMIC DNA]</scope>
    <source>
        <strain evidence="1 2">DSM 103570</strain>
    </source>
</reference>
<proteinExistence type="predicted"/>
<evidence type="ECO:0008006" key="3">
    <source>
        <dbReference type="Google" id="ProtNLM"/>
    </source>
</evidence>
<protein>
    <recommendedName>
        <fullName evidence="3">DUF91 domain-containing protein</fullName>
    </recommendedName>
</protein>
<evidence type="ECO:0000313" key="1">
    <source>
        <dbReference type="EMBL" id="MBB4001266.1"/>
    </source>
</evidence>
<dbReference type="GO" id="GO:0003676">
    <property type="term" value="F:nucleic acid binding"/>
    <property type="evidence" value="ECO:0007669"/>
    <property type="project" value="InterPro"/>
</dbReference>
<sequence>MSRQHSAPILIAGSSAVALKPLSFGSGAGAVSEADIQSLVHDFPGSLPVAEIDPMFAGAVSICRELVTPAGAIDNLLVTPSGLPILVECKLWRNPEGRREVVGQILDYAKELSRWTSADLQREVGRRLGRQGNAVLDLVRSADASVDEIEFNDALSLNLRRGRFLLLIVGDGIREGVEAIAEYLQRHAGLHFSLGLVEMPVYVMPNGDKLVVPRVLVRTAIVTRNVVAVPDGHVVQDDASDGESHEVDPDRQALGDIQQAFWKEFLAVLRIRDPEQPIPRAPRQGYLNVMMPAPGGSSWLTVYRDMRKNEVGLFLSATRNSAGEYASDRLVEDFAAVGPQLGGAAEVTKDTY</sequence>
<dbReference type="AlphaFoldDB" id="A0A7W6H9V1"/>
<keyword evidence="2" id="KW-1185">Reference proteome</keyword>
<dbReference type="Proteomes" id="UP000588647">
    <property type="component" value="Unassembled WGS sequence"/>
</dbReference>